<feature type="compositionally biased region" description="Basic and acidic residues" evidence="1">
    <location>
        <begin position="380"/>
        <end position="392"/>
    </location>
</feature>
<keyword evidence="3" id="KW-1185">Reference proteome</keyword>
<feature type="region of interest" description="Disordered" evidence="1">
    <location>
        <begin position="285"/>
        <end position="305"/>
    </location>
</feature>
<evidence type="ECO:0000313" key="3">
    <source>
        <dbReference type="Proteomes" id="UP001562357"/>
    </source>
</evidence>
<proteinExistence type="predicted"/>
<evidence type="ECO:0000256" key="1">
    <source>
        <dbReference type="SAM" id="MobiDB-lite"/>
    </source>
</evidence>
<sequence length="521" mass="58242">MTPGFTNLETQPHSTLNAAAFPRTLETDLPSSQRASFSRRYPHGLPSVYKMIGPHDEGVPLAYLEDNLPIGFYTNPPPNAPAVFSTAQGERKFRKMSHILPRRRIHLWDKDQLQAACNSTRKTYWALMKNMTKPYCWDDLWTYYDAFDLYHYGALNLWNLINQLYDENGLIYDGMERECANHIGQWADEWIGLEKNQRKLREWMEEKEASIVFILSDEDRKSMGDIPDDMIPLVASALKARRHLLLTGVDNFRKNREGASDVMAACKNRNFHNWLAGEQVFDKNALPSPPAAEDHQCSPASKNAPAPCFQKDGRHYYLPDGMGQPNYRSLSQSSAIEALQQSAAAAITKRPSEASDLKKNGCVIIAHGTSKLAISDVENGQEKEEVASERLPRSMADGGEMSTVGDDQQSALEEKNRRTPNQPDVTQTNVHTDNNVGPVLVTRGQTSPSPMPRQSRLVSKPEPDEKTTVAQTQPSREFGPTHVQHVKRASLSDQTCTGIPNHNPLPHHPRPATATASGQPA</sequence>
<dbReference type="Proteomes" id="UP001562357">
    <property type="component" value="Unassembled WGS sequence"/>
</dbReference>
<gene>
    <name evidence="2" type="primary">g4008</name>
    <name evidence="2" type="ORF">EsDP_00004008</name>
</gene>
<protein>
    <submittedName>
        <fullName evidence="2">Uncharacterized protein</fullName>
    </submittedName>
</protein>
<feature type="region of interest" description="Disordered" evidence="1">
    <location>
        <begin position="377"/>
        <end position="481"/>
    </location>
</feature>
<reference evidence="3" key="1">
    <citation type="submission" date="2024-06" db="EMBL/GenBank/DDBJ databases">
        <title>Draft Genome Sequences of Epichloe bromicola Strains Isolated from Elymus ciliaris.</title>
        <authorList>
            <consortium name="Epichloe bromicola genome sequencing consortium"/>
            <person name="Miura A."/>
            <person name="Imano S."/>
            <person name="Ashida A."/>
            <person name="Sato I."/>
            <person name="Chiba S."/>
            <person name="Tanaka A."/>
            <person name="Camagna M."/>
            <person name="Takemoto D."/>
        </authorList>
    </citation>
    <scope>NUCLEOTIDE SEQUENCE [LARGE SCALE GENOMIC DNA]</scope>
    <source>
        <strain evidence="3">DP</strain>
    </source>
</reference>
<dbReference type="EMBL" id="BAAFGZ010000143">
    <property type="protein sequence ID" value="GAB0135679.1"/>
    <property type="molecule type" value="Genomic_DNA"/>
</dbReference>
<evidence type="ECO:0000313" key="2">
    <source>
        <dbReference type="EMBL" id="GAB0135679.1"/>
    </source>
</evidence>
<accession>A0ABQ0CQF5</accession>
<comment type="caution">
    <text evidence="2">The sequence shown here is derived from an EMBL/GenBank/DDBJ whole genome shotgun (WGS) entry which is preliminary data.</text>
</comment>
<organism evidence="2 3">
    <name type="scientific">Epichloe bromicola</name>
    <dbReference type="NCBI Taxonomy" id="79588"/>
    <lineage>
        <taxon>Eukaryota</taxon>
        <taxon>Fungi</taxon>
        <taxon>Dikarya</taxon>
        <taxon>Ascomycota</taxon>
        <taxon>Pezizomycotina</taxon>
        <taxon>Sordariomycetes</taxon>
        <taxon>Hypocreomycetidae</taxon>
        <taxon>Hypocreales</taxon>
        <taxon>Clavicipitaceae</taxon>
        <taxon>Epichloe</taxon>
    </lineage>
</organism>
<feature type="region of interest" description="Disordered" evidence="1">
    <location>
        <begin position="494"/>
        <end position="521"/>
    </location>
</feature>
<feature type="compositionally biased region" description="Polar residues" evidence="1">
    <location>
        <begin position="419"/>
        <end position="435"/>
    </location>
</feature>
<name>A0ABQ0CQF5_9HYPO</name>